<proteinExistence type="inferred from homology"/>
<organism evidence="8 9">
    <name type="scientific">Morella rubra</name>
    <name type="common">Chinese bayberry</name>
    <dbReference type="NCBI Taxonomy" id="262757"/>
    <lineage>
        <taxon>Eukaryota</taxon>
        <taxon>Viridiplantae</taxon>
        <taxon>Streptophyta</taxon>
        <taxon>Embryophyta</taxon>
        <taxon>Tracheophyta</taxon>
        <taxon>Spermatophyta</taxon>
        <taxon>Magnoliopsida</taxon>
        <taxon>eudicotyledons</taxon>
        <taxon>Gunneridae</taxon>
        <taxon>Pentapetalae</taxon>
        <taxon>rosids</taxon>
        <taxon>fabids</taxon>
        <taxon>Fagales</taxon>
        <taxon>Myricaceae</taxon>
        <taxon>Morella</taxon>
    </lineage>
</organism>
<evidence type="ECO:0000313" key="8">
    <source>
        <dbReference type="EMBL" id="KAB1200109.1"/>
    </source>
</evidence>
<dbReference type="GO" id="GO:0050801">
    <property type="term" value="P:monoatomic ion homeostasis"/>
    <property type="evidence" value="ECO:0007669"/>
    <property type="project" value="TreeGrafter"/>
</dbReference>
<protein>
    <submittedName>
        <fullName evidence="8">Putative boron transporter 2</fullName>
    </submittedName>
</protein>
<feature type="transmembrane region" description="Helical" evidence="6">
    <location>
        <begin position="53"/>
        <end position="75"/>
    </location>
</feature>
<dbReference type="GO" id="GO:0006820">
    <property type="term" value="P:monoatomic anion transport"/>
    <property type="evidence" value="ECO:0007669"/>
    <property type="project" value="InterPro"/>
</dbReference>
<name>A0A6A1UIN9_9ROSI</name>
<keyword evidence="9" id="KW-1185">Reference proteome</keyword>
<feature type="domain" description="Bicarbonate transporter-like transmembrane" evidence="7">
    <location>
        <begin position="19"/>
        <end position="79"/>
    </location>
</feature>
<comment type="caution">
    <text evidence="8">The sequence shown here is derived from an EMBL/GenBank/DDBJ whole genome shotgun (WGS) entry which is preliminary data.</text>
</comment>
<comment type="subcellular location">
    <subcellularLocation>
        <location evidence="1">Membrane</location>
        <topology evidence="1">Multi-pass membrane protein</topology>
    </subcellularLocation>
</comment>
<feature type="transmembrane region" description="Helical" evidence="6">
    <location>
        <begin position="20"/>
        <end position="41"/>
    </location>
</feature>
<dbReference type="PANTHER" id="PTHR11453:SF130">
    <property type="entry name" value="BORON TRANSPORTER 1"/>
    <property type="match status" value="1"/>
</dbReference>
<dbReference type="InterPro" id="IPR003020">
    <property type="entry name" value="HCO3_transpt_euk"/>
</dbReference>
<dbReference type="PANTHER" id="PTHR11453">
    <property type="entry name" value="ANION EXCHANGE PROTEIN"/>
    <property type="match status" value="1"/>
</dbReference>
<evidence type="ECO:0000313" key="9">
    <source>
        <dbReference type="Proteomes" id="UP000516437"/>
    </source>
</evidence>
<dbReference type="Pfam" id="PF00955">
    <property type="entry name" value="HCO3_cotransp"/>
    <property type="match status" value="2"/>
</dbReference>
<dbReference type="InterPro" id="IPR011531">
    <property type="entry name" value="HCO3_transpt-like_TM_dom"/>
</dbReference>
<feature type="transmembrane region" description="Helical" evidence="6">
    <location>
        <begin position="191"/>
        <end position="211"/>
    </location>
</feature>
<feature type="transmembrane region" description="Helical" evidence="6">
    <location>
        <begin position="95"/>
        <end position="116"/>
    </location>
</feature>
<feature type="domain" description="Bicarbonate transporter-like transmembrane" evidence="7">
    <location>
        <begin position="147"/>
        <end position="232"/>
    </location>
</feature>
<accession>A0A6A1UIN9</accession>
<dbReference type="EMBL" id="RXIC02000225">
    <property type="protein sequence ID" value="KAB1200109.1"/>
    <property type="molecule type" value="Genomic_DNA"/>
</dbReference>
<dbReference type="GO" id="GO:0005886">
    <property type="term" value="C:plasma membrane"/>
    <property type="evidence" value="ECO:0007669"/>
    <property type="project" value="TreeGrafter"/>
</dbReference>
<dbReference type="GO" id="GO:0005452">
    <property type="term" value="F:solute:inorganic anion antiporter activity"/>
    <property type="evidence" value="ECO:0007669"/>
    <property type="project" value="InterPro"/>
</dbReference>
<keyword evidence="3 6" id="KW-0812">Transmembrane</keyword>
<evidence type="ECO:0000259" key="7">
    <source>
        <dbReference type="Pfam" id="PF00955"/>
    </source>
</evidence>
<feature type="transmembrane region" description="Helical" evidence="6">
    <location>
        <begin position="150"/>
        <end position="170"/>
    </location>
</feature>
<comment type="similarity">
    <text evidence="2">Belongs to the anion exchanger (TC 2.A.31.3) family.</text>
</comment>
<dbReference type="AlphaFoldDB" id="A0A6A1UIN9"/>
<dbReference type="OrthoDB" id="1735926at2759"/>
<evidence type="ECO:0000256" key="5">
    <source>
        <dbReference type="ARBA" id="ARBA00023136"/>
    </source>
</evidence>
<dbReference type="Proteomes" id="UP000516437">
    <property type="component" value="Unassembled WGS sequence"/>
</dbReference>
<reference evidence="8 9" key="1">
    <citation type="journal article" date="2019" name="Plant Biotechnol. J.">
        <title>The red bayberry genome and genetic basis of sex determination.</title>
        <authorList>
            <person name="Jia H.M."/>
            <person name="Jia H.J."/>
            <person name="Cai Q.L."/>
            <person name="Wang Y."/>
            <person name="Zhao H.B."/>
            <person name="Yang W.F."/>
            <person name="Wang G.Y."/>
            <person name="Li Y.H."/>
            <person name="Zhan D.L."/>
            <person name="Shen Y.T."/>
            <person name="Niu Q.F."/>
            <person name="Chang L."/>
            <person name="Qiu J."/>
            <person name="Zhao L."/>
            <person name="Xie H.B."/>
            <person name="Fu W.Y."/>
            <person name="Jin J."/>
            <person name="Li X.W."/>
            <person name="Jiao Y."/>
            <person name="Zhou C.C."/>
            <person name="Tu T."/>
            <person name="Chai C.Y."/>
            <person name="Gao J.L."/>
            <person name="Fan L.J."/>
            <person name="van de Weg E."/>
            <person name="Wang J.Y."/>
            <person name="Gao Z.S."/>
        </authorList>
    </citation>
    <scope>NUCLEOTIDE SEQUENCE [LARGE SCALE GENOMIC DNA]</scope>
    <source>
        <tissue evidence="8">Leaves</tissue>
    </source>
</reference>
<evidence type="ECO:0000256" key="1">
    <source>
        <dbReference type="ARBA" id="ARBA00004141"/>
    </source>
</evidence>
<gene>
    <name evidence="8" type="ORF">CJ030_MR0G008037</name>
</gene>
<evidence type="ECO:0000256" key="2">
    <source>
        <dbReference type="ARBA" id="ARBA00006262"/>
    </source>
</evidence>
<keyword evidence="5 6" id="KW-0472">Membrane</keyword>
<evidence type="ECO:0000256" key="4">
    <source>
        <dbReference type="ARBA" id="ARBA00022989"/>
    </source>
</evidence>
<evidence type="ECO:0000256" key="6">
    <source>
        <dbReference type="SAM" id="Phobius"/>
    </source>
</evidence>
<evidence type="ECO:0000256" key="3">
    <source>
        <dbReference type="ARBA" id="ARBA00022692"/>
    </source>
</evidence>
<keyword evidence="4 6" id="KW-1133">Transmembrane helix</keyword>
<sequence>MYTFLFNFAKERSDLGRNLFLAWAGWICVWTSFLLFLLAILGACSIINRFTRVAGELFGLLIAMLFMQQAIKGLVDEFTIPQRENSTLTEFIPSWRFANGMFALVLSFGLLITALRSRKARSWRYGSGWLRGLIADYGVPLMVLDMLDVPVLYIIGAFIPATMIAVLYYFDHSVASQLAQQKEFNLRKPSSYHYDLLLLGLLTLLCGLIGIPPANGVIPQSPMHTKSLATLKHQLLRNRLVATALKSIRKNASLGQLYGNMQEAYQQMQTPLVYQDPSTRGLKELKESTIQAATSTGHMDAPVDETVFDIEKEIDDLLRLVPSNFSPSSPGSQQRRNNSLYSLTESHQAGPWKRPSYLCKESRMTLKED</sequence>
<dbReference type="GO" id="GO:0046715">
    <property type="term" value="F:active borate transmembrane transporter activity"/>
    <property type="evidence" value="ECO:0007669"/>
    <property type="project" value="TreeGrafter"/>
</dbReference>